<reference evidence="1 2" key="1">
    <citation type="journal article" date="2019" name="Int. J. Syst. Evol. Microbiol.">
        <title>The Global Catalogue of Microorganisms (GCM) 10K type strain sequencing project: providing services to taxonomists for standard genome sequencing and annotation.</title>
        <authorList>
            <consortium name="The Broad Institute Genomics Platform"/>
            <consortium name="The Broad Institute Genome Sequencing Center for Infectious Disease"/>
            <person name="Wu L."/>
            <person name="Ma J."/>
        </authorList>
    </citation>
    <scope>NUCLEOTIDE SEQUENCE [LARGE SCALE GENOMIC DNA]</scope>
    <source>
        <strain evidence="1 2">JCM 10696</strain>
    </source>
</reference>
<comment type="caution">
    <text evidence="1">The sequence shown here is derived from an EMBL/GenBank/DDBJ whole genome shotgun (WGS) entry which is preliminary data.</text>
</comment>
<organism evidence="1 2">
    <name type="scientific">Actinocorallia libanotica</name>
    <dbReference type="NCBI Taxonomy" id="46162"/>
    <lineage>
        <taxon>Bacteria</taxon>
        <taxon>Bacillati</taxon>
        <taxon>Actinomycetota</taxon>
        <taxon>Actinomycetes</taxon>
        <taxon>Streptosporangiales</taxon>
        <taxon>Thermomonosporaceae</taxon>
        <taxon>Actinocorallia</taxon>
    </lineage>
</organism>
<dbReference type="RefSeq" id="WP_344247300.1">
    <property type="nucleotide sequence ID" value="NZ_BAAAHH010000060.1"/>
</dbReference>
<evidence type="ECO:0000313" key="1">
    <source>
        <dbReference type="EMBL" id="GAA0968888.1"/>
    </source>
</evidence>
<dbReference type="Proteomes" id="UP001500665">
    <property type="component" value="Unassembled WGS sequence"/>
</dbReference>
<keyword evidence="2" id="KW-1185">Reference proteome</keyword>
<name>A0ABN1RZZ3_9ACTN</name>
<protein>
    <recommendedName>
        <fullName evidence="3">Excreted virulence factor EspC (Type VII ESX diderm)</fullName>
    </recommendedName>
</protein>
<gene>
    <name evidence="1" type="ORF">GCM10009550_74970</name>
</gene>
<evidence type="ECO:0000313" key="2">
    <source>
        <dbReference type="Proteomes" id="UP001500665"/>
    </source>
</evidence>
<proteinExistence type="predicted"/>
<sequence length="111" mass="12738">MSKDRKFSELAKIEFKGKLSENFKTYSDRGERLGRRFAFELEMAAGDSRAAMETLRGHPLLFGLDARLKARRVAKRLNRAQELAAGMASEVAKFHRAYSKHFSQAGHRRKH</sequence>
<accession>A0ABN1RZZ3</accession>
<dbReference type="EMBL" id="BAAAHH010000060">
    <property type="protein sequence ID" value="GAA0968888.1"/>
    <property type="molecule type" value="Genomic_DNA"/>
</dbReference>
<evidence type="ECO:0008006" key="3">
    <source>
        <dbReference type="Google" id="ProtNLM"/>
    </source>
</evidence>